<evidence type="ECO:0000313" key="7">
    <source>
        <dbReference type="EMBL" id="MDM7861678.1"/>
    </source>
</evidence>
<reference evidence="7 8" key="1">
    <citation type="submission" date="2023-06" db="EMBL/GenBank/DDBJ databases">
        <title>Alteromonas sp. ASW11-36 isolated from intertidal sand.</title>
        <authorList>
            <person name="Li Y."/>
        </authorList>
    </citation>
    <scope>NUCLEOTIDE SEQUENCE [LARGE SCALE GENOMIC DNA]</scope>
    <source>
        <strain evidence="7 8">ASW11-36</strain>
    </source>
</reference>
<accession>A0ABT7SZR9</accession>
<keyword evidence="5 6" id="KW-0472">Membrane</keyword>
<evidence type="ECO:0000256" key="3">
    <source>
        <dbReference type="ARBA" id="ARBA00022692"/>
    </source>
</evidence>
<dbReference type="EMBL" id="JAUCBP010000012">
    <property type="protein sequence ID" value="MDM7861678.1"/>
    <property type="molecule type" value="Genomic_DNA"/>
</dbReference>
<evidence type="ECO:0000256" key="6">
    <source>
        <dbReference type="RuleBase" id="RU363041"/>
    </source>
</evidence>
<keyword evidence="4 6" id="KW-1133">Transmembrane helix</keyword>
<feature type="transmembrane region" description="Helical" evidence="6">
    <location>
        <begin position="180"/>
        <end position="204"/>
    </location>
</feature>
<feature type="transmembrane region" description="Helical" evidence="6">
    <location>
        <begin position="216"/>
        <end position="235"/>
    </location>
</feature>
<evidence type="ECO:0000256" key="4">
    <source>
        <dbReference type="ARBA" id="ARBA00022989"/>
    </source>
</evidence>
<dbReference type="PANTHER" id="PTHR43483">
    <property type="entry name" value="MEMBRANE TRANSPORTER PROTEIN HI_0806-RELATED"/>
    <property type="match status" value="1"/>
</dbReference>
<organism evidence="7 8">
    <name type="scientific">Alteromonas arenosi</name>
    <dbReference type="NCBI Taxonomy" id="3055817"/>
    <lineage>
        <taxon>Bacteria</taxon>
        <taxon>Pseudomonadati</taxon>
        <taxon>Pseudomonadota</taxon>
        <taxon>Gammaproteobacteria</taxon>
        <taxon>Alteromonadales</taxon>
        <taxon>Alteromonadaceae</taxon>
        <taxon>Alteromonas/Salinimonas group</taxon>
        <taxon>Alteromonas</taxon>
    </lineage>
</organism>
<comment type="subcellular location">
    <subcellularLocation>
        <location evidence="6">Cell membrane</location>
        <topology evidence="6">Multi-pass membrane protein</topology>
    </subcellularLocation>
    <subcellularLocation>
        <location evidence="1">Membrane</location>
        <topology evidence="1">Multi-pass membrane protein</topology>
    </subcellularLocation>
</comment>
<protein>
    <recommendedName>
        <fullName evidence="6">Probable membrane transporter protein</fullName>
    </recommendedName>
</protein>
<feature type="transmembrane region" description="Helical" evidence="6">
    <location>
        <begin position="247"/>
        <end position="265"/>
    </location>
</feature>
<name>A0ABT7SZR9_9ALTE</name>
<evidence type="ECO:0000256" key="1">
    <source>
        <dbReference type="ARBA" id="ARBA00004141"/>
    </source>
</evidence>
<gene>
    <name evidence="7" type="ORF">QTP81_13840</name>
</gene>
<sequence length="267" mass="27962">MDVLFILVISCLLLGGVVGVMAGLLGIGGGLIIVPVLTYLLAELLQIAPQETIVIAIATSLSTIIFTGISSARAHYRLGNLQRHIIVWCGFGIGLGAIVGAQIASAIPGTALKLIFACLVIAIALYMLFGRRVESDNSATKPKLATIGITTGTLSALMGIGGGALLVPALIWYRVNIRQAIGCAAFSGIVIAVFGSSSFVVSGWDYGQLSQGYLGYIYWPATLSIAATSVFTAPMGAKLGQQMNTQLLKKIFAVFLVIVSIRMLWGL</sequence>
<proteinExistence type="inferred from homology"/>
<keyword evidence="3 6" id="KW-0812">Transmembrane</keyword>
<feature type="transmembrane region" description="Helical" evidence="6">
    <location>
        <begin position="149"/>
        <end position="173"/>
    </location>
</feature>
<keyword evidence="8" id="KW-1185">Reference proteome</keyword>
<dbReference type="InterPro" id="IPR002781">
    <property type="entry name" value="TM_pro_TauE-like"/>
</dbReference>
<keyword evidence="6" id="KW-1003">Cell membrane</keyword>
<evidence type="ECO:0000313" key="8">
    <source>
        <dbReference type="Proteomes" id="UP001234343"/>
    </source>
</evidence>
<comment type="similarity">
    <text evidence="2 6">Belongs to the 4-toluene sulfonate uptake permease (TSUP) (TC 2.A.102) family.</text>
</comment>
<evidence type="ECO:0000256" key="5">
    <source>
        <dbReference type="ARBA" id="ARBA00023136"/>
    </source>
</evidence>
<dbReference type="RefSeq" id="WP_289366324.1">
    <property type="nucleotide sequence ID" value="NZ_JAUCBP010000012.1"/>
</dbReference>
<feature type="transmembrane region" description="Helical" evidence="6">
    <location>
        <begin position="111"/>
        <end position="129"/>
    </location>
</feature>
<dbReference type="Pfam" id="PF01925">
    <property type="entry name" value="TauE"/>
    <property type="match status" value="1"/>
</dbReference>
<dbReference type="Proteomes" id="UP001234343">
    <property type="component" value="Unassembled WGS sequence"/>
</dbReference>
<evidence type="ECO:0000256" key="2">
    <source>
        <dbReference type="ARBA" id="ARBA00009142"/>
    </source>
</evidence>
<dbReference type="PANTHER" id="PTHR43483:SF3">
    <property type="entry name" value="MEMBRANE TRANSPORTER PROTEIN HI_0806-RELATED"/>
    <property type="match status" value="1"/>
</dbReference>
<feature type="transmembrane region" description="Helical" evidence="6">
    <location>
        <begin position="85"/>
        <end position="104"/>
    </location>
</feature>
<feature type="transmembrane region" description="Helical" evidence="6">
    <location>
        <begin position="52"/>
        <end position="73"/>
    </location>
</feature>
<comment type="caution">
    <text evidence="7">The sequence shown here is derived from an EMBL/GenBank/DDBJ whole genome shotgun (WGS) entry which is preliminary data.</text>
</comment>